<evidence type="ECO:0000313" key="1">
    <source>
        <dbReference type="EMBL" id="RKX65890.1"/>
    </source>
</evidence>
<reference evidence="1 2" key="1">
    <citation type="submission" date="2018-06" db="EMBL/GenBank/DDBJ databases">
        <title>Extensive metabolic versatility and redundancy in microbially diverse, dynamic hydrothermal sediments.</title>
        <authorList>
            <person name="Dombrowski N."/>
            <person name="Teske A."/>
            <person name="Baker B.J."/>
        </authorList>
    </citation>
    <scope>NUCLEOTIDE SEQUENCE [LARGE SCALE GENOMIC DNA]</scope>
    <source>
        <strain evidence="1">B35_G9</strain>
    </source>
</reference>
<gene>
    <name evidence="1" type="ORF">DRP44_05340</name>
</gene>
<comment type="caution">
    <text evidence="1">The sequence shown here is derived from an EMBL/GenBank/DDBJ whole genome shotgun (WGS) entry which is preliminary data.</text>
</comment>
<dbReference type="AlphaFoldDB" id="A0A660S9L7"/>
<accession>A0A660S9L7</accession>
<dbReference type="EMBL" id="QNBC01000066">
    <property type="protein sequence ID" value="RKX65890.1"/>
    <property type="molecule type" value="Genomic_DNA"/>
</dbReference>
<protein>
    <recommendedName>
        <fullName evidence="3">Lipoprotein</fullName>
    </recommendedName>
</protein>
<evidence type="ECO:0000313" key="2">
    <source>
        <dbReference type="Proteomes" id="UP000282321"/>
    </source>
</evidence>
<organism evidence="1 2">
    <name type="scientific">candidate division TA06 bacterium</name>
    <dbReference type="NCBI Taxonomy" id="2250710"/>
    <lineage>
        <taxon>Bacteria</taxon>
        <taxon>Bacteria division TA06</taxon>
    </lineage>
</organism>
<name>A0A660S9L7_UNCT6</name>
<evidence type="ECO:0008006" key="3">
    <source>
        <dbReference type="Google" id="ProtNLM"/>
    </source>
</evidence>
<sequence>MKLNRLFLLIVIVYLQGCSSASYLLTLSEVTRPAVIKQKYGSTKIYRTSMRDSNKLYFEDNIIKIIWMPTNQQINFRLYNKSKYPIKIIWNEASFVNSDNEAHHVIHAGIKYINKESSMVPTIIPPNTYINDLIIPSSAIIWEINGPFSGWKLAPIFPFDMNGKRMPEYLGSTYKIALPIEIQDIQCNYMFIFKVIKINTNED</sequence>
<dbReference type="Proteomes" id="UP000282321">
    <property type="component" value="Unassembled WGS sequence"/>
</dbReference>
<proteinExistence type="predicted"/>